<organism evidence="1 2">
    <name type="scientific">Marinobacter nanhaiticus D15-8W</name>
    <dbReference type="NCBI Taxonomy" id="626887"/>
    <lineage>
        <taxon>Bacteria</taxon>
        <taxon>Pseudomonadati</taxon>
        <taxon>Pseudomonadota</taxon>
        <taxon>Gammaproteobacteria</taxon>
        <taxon>Pseudomonadales</taxon>
        <taxon>Marinobacteraceae</taxon>
        <taxon>Marinobacter</taxon>
    </lineage>
</organism>
<proteinExistence type="predicted"/>
<comment type="caution">
    <text evidence="1">The sequence shown here is derived from an EMBL/GenBank/DDBJ whole genome shotgun (WGS) entry which is preliminary data.</text>
</comment>
<keyword evidence="2" id="KW-1185">Reference proteome</keyword>
<dbReference type="RefSeq" id="WP_081614673.1">
    <property type="nucleotide sequence ID" value="NZ_AP028878.1"/>
</dbReference>
<dbReference type="Proteomes" id="UP000013165">
    <property type="component" value="Unassembled WGS sequence"/>
</dbReference>
<protein>
    <submittedName>
        <fullName evidence="1">Uncharacterized protein</fullName>
    </submittedName>
</protein>
<evidence type="ECO:0000313" key="2">
    <source>
        <dbReference type="Proteomes" id="UP000013165"/>
    </source>
</evidence>
<accession>A0A371CGD5</accession>
<dbReference type="OrthoDB" id="1551443at2"/>
<evidence type="ECO:0000313" key="1">
    <source>
        <dbReference type="EMBL" id="RDW95462.1"/>
    </source>
</evidence>
<gene>
    <name evidence="1" type="ORF">J057_24120</name>
</gene>
<dbReference type="EMBL" id="APLQ01000010">
    <property type="protein sequence ID" value="RDW95462.1"/>
    <property type="molecule type" value="Genomic_DNA"/>
</dbReference>
<name>A0A371CGD5_9GAMM</name>
<sequence length="88" mass="10138">MPDNARLEKDIFLELSELCASPGYIHAIAAICFRDNTIRYSDKLTGDHLSHFFSQERLIRTEISTLIGLMCKNEFSSEHFEPEKSMNI</sequence>
<reference evidence="1 2" key="1">
    <citation type="journal article" date="2013" name="Genome Announc.">
        <title>Genome Sequence of the Polycyclic Aromatic Hydrocarbon-Degrading Bacterium Strain Marinobacter nanhaiticus D15-8WT.</title>
        <authorList>
            <person name="Cui Z."/>
            <person name="Gao W."/>
            <person name="Li Q."/>
            <person name="Xu G."/>
            <person name="Zheng L."/>
        </authorList>
    </citation>
    <scope>NUCLEOTIDE SEQUENCE [LARGE SCALE GENOMIC DNA]</scope>
    <source>
        <strain evidence="1 2">D15-8W</strain>
    </source>
</reference>
<dbReference type="AlphaFoldDB" id="A0A371CGD5"/>